<comment type="caution">
    <text evidence="3">The sequence shown here is derived from an EMBL/GenBank/DDBJ whole genome shotgun (WGS) entry which is preliminary data.</text>
</comment>
<reference evidence="3 4" key="1">
    <citation type="journal article" date="2019" name="New Phytol.">
        <title>Comparative genomics reveals unique wood-decay strategies and fruiting body development in the Schizophyllaceae.</title>
        <authorList>
            <person name="Almasi E."/>
            <person name="Sahu N."/>
            <person name="Krizsan K."/>
            <person name="Balint B."/>
            <person name="Kovacs G.M."/>
            <person name="Kiss B."/>
            <person name="Cseklye J."/>
            <person name="Drula E."/>
            <person name="Henrissat B."/>
            <person name="Nagy I."/>
            <person name="Chovatia M."/>
            <person name="Adam C."/>
            <person name="LaButti K."/>
            <person name="Lipzen A."/>
            <person name="Riley R."/>
            <person name="Grigoriev I.V."/>
            <person name="Nagy L.G."/>
        </authorList>
    </citation>
    <scope>NUCLEOTIDE SEQUENCE [LARGE SCALE GENOMIC DNA]</scope>
    <source>
        <strain evidence="3 4">NL-1724</strain>
    </source>
</reference>
<dbReference type="CDD" id="cd13929">
    <property type="entry name" value="PT-DMATS_CymD"/>
    <property type="match status" value="1"/>
</dbReference>
<keyword evidence="4" id="KW-1185">Reference proteome</keyword>
<dbReference type="EMBL" id="VDMD01000001">
    <property type="protein sequence ID" value="TRM70263.1"/>
    <property type="molecule type" value="Genomic_DNA"/>
</dbReference>
<dbReference type="Pfam" id="PF11991">
    <property type="entry name" value="Trp_DMAT"/>
    <property type="match status" value="1"/>
</dbReference>
<protein>
    <submittedName>
        <fullName evidence="3">Tryptophan dimethylallyltransferase-domain-containing protein</fullName>
    </submittedName>
</protein>
<gene>
    <name evidence="3" type="ORF">BD626DRAFT_533597</name>
</gene>
<dbReference type="InterPro" id="IPR033964">
    <property type="entry name" value="ABBA"/>
</dbReference>
<dbReference type="OrthoDB" id="3354387at2759"/>
<dbReference type="GO" id="GO:0009820">
    <property type="term" value="P:alkaloid metabolic process"/>
    <property type="evidence" value="ECO:0007669"/>
    <property type="project" value="InterPro"/>
</dbReference>
<accession>A0A550CZP7</accession>
<organism evidence="3 4">
    <name type="scientific">Schizophyllum amplum</name>
    <dbReference type="NCBI Taxonomy" id="97359"/>
    <lineage>
        <taxon>Eukaryota</taxon>
        <taxon>Fungi</taxon>
        <taxon>Dikarya</taxon>
        <taxon>Basidiomycota</taxon>
        <taxon>Agaricomycotina</taxon>
        <taxon>Agaricomycetes</taxon>
        <taxon>Agaricomycetidae</taxon>
        <taxon>Agaricales</taxon>
        <taxon>Schizophyllaceae</taxon>
        <taxon>Schizophyllum</taxon>
    </lineage>
</organism>
<evidence type="ECO:0000313" key="3">
    <source>
        <dbReference type="EMBL" id="TRM70263.1"/>
    </source>
</evidence>
<dbReference type="Proteomes" id="UP000320762">
    <property type="component" value="Unassembled WGS sequence"/>
</dbReference>
<dbReference type="NCBIfam" id="TIGR03429">
    <property type="entry name" value="arom_pren_DMATS"/>
    <property type="match status" value="1"/>
</dbReference>
<dbReference type="AlphaFoldDB" id="A0A550CZP7"/>
<dbReference type="PANTHER" id="PTHR40627">
    <property type="entry name" value="INDOLE PRENYLTRANSFERASE TDIB-RELATED"/>
    <property type="match status" value="1"/>
</dbReference>
<evidence type="ECO:0000313" key="4">
    <source>
        <dbReference type="Proteomes" id="UP000320762"/>
    </source>
</evidence>
<evidence type="ECO:0000256" key="2">
    <source>
        <dbReference type="ARBA" id="ARBA00022679"/>
    </source>
</evidence>
<sequence>MSTATVDPQAPWNDARFFAQIKDSKPLPSPEECRGKPVQEVVKLVTSHLLGDSYELKECPSDLKSEAGFEVFDTLTAILPVLSEQSVWYWKTCGRSLASLLESSKYPVRAQTSHLLFWWARLGGLNGAPTLGHTKETRTMWVRDGSNTELSWQISANTDPSEEGNRRVRFAIDPFHPETGLRLAGGGVVDWLWGEGGMGLIDHEGTKEWKDKLERWLFPNLPRTEMPVPGCHYAVAFDLEPDGLIGLKAYYLPPRPRGAHASYGDTNGVQVTMTNHQGDLEPLRPLLKELNPSLEQPFDVMRDYLLGPGEPSKLKFLVVACDLVPDEKNRLKIYYFPLAQHTFKDVLRDMTLDGKLKGPVIDEAMAKLRIFYSCLFPGNSDDDLLQPLDGGIGGLSYYYELIPGHPLPCPKVYFDMSNYGENDLKTTQAVEAFFAAVGKPNAQPGWYTSSQQRAFWHRDLGKRSGIQTGVTFGLKPSGKWQITGYMSSEVFAEERGQGGPPQDALIKEFYDIYVG</sequence>
<name>A0A550CZP7_9AGAR</name>
<dbReference type="GO" id="GO:0016765">
    <property type="term" value="F:transferase activity, transferring alkyl or aryl (other than methyl) groups"/>
    <property type="evidence" value="ECO:0007669"/>
    <property type="project" value="InterPro"/>
</dbReference>
<dbReference type="InterPro" id="IPR017795">
    <property type="entry name" value="ABBA_NscD-like"/>
</dbReference>
<dbReference type="SFLD" id="SFLDG01162">
    <property type="entry name" value="I"/>
    <property type="match status" value="1"/>
</dbReference>
<keyword evidence="2 3" id="KW-0808">Transferase</keyword>
<dbReference type="PANTHER" id="PTHR40627:SF4">
    <property type="entry name" value="PRENYLTRANSFERASE ASQH1-RELATED"/>
    <property type="match status" value="1"/>
</dbReference>
<evidence type="ECO:0000256" key="1">
    <source>
        <dbReference type="ARBA" id="ARBA00010209"/>
    </source>
</evidence>
<proteinExistence type="inferred from homology"/>
<dbReference type="SFLD" id="SFLDS00036">
    <property type="entry name" value="Aromatic_Prenyltransferase"/>
    <property type="match status" value="1"/>
</dbReference>
<comment type="similarity">
    <text evidence="1">Belongs to the tryptophan dimethylallyltransferase family.</text>
</comment>